<name>A0A543PK78_9MICO</name>
<evidence type="ECO:0000313" key="3">
    <source>
        <dbReference type="Proteomes" id="UP000320085"/>
    </source>
</evidence>
<dbReference type="SUPFAM" id="SSF51735">
    <property type="entry name" value="NAD(P)-binding Rossmann-fold domains"/>
    <property type="match status" value="1"/>
</dbReference>
<sequence length="318" mass="33665">MTHHLVLGAGGVGRATTAALVGLGHTVTLASRSGRVTDRPWEAEHPDAVEVVALDAGDAAGLTAAARGAGSIVNAVNPPSYLTWDTDWPPVAAATLAAAEATGAGLVIVGNLYGYGEVSAPMRESDPMRPAGHKGALRADMWTQALALHEAGRVRVTELRGSDYFGPGTTKMSSYLNDIVIDSILAGRMPFVPVGRPDAPHSWTYVPDVGALAARLATDDRGWGRAWHVPTSPARTFIEAAADVARLAGAKPRRVLTLPRPLGTAAGVVVPFMRELRETRHQFERPFVLDSTLTQETFGLAPTPWEEALTVTIAARRH</sequence>
<feature type="domain" description="NAD-dependent epimerase/dehydratase" evidence="1">
    <location>
        <begin position="5"/>
        <end position="219"/>
    </location>
</feature>
<dbReference type="OrthoDB" id="8205493at2"/>
<proteinExistence type="predicted"/>
<dbReference type="EMBL" id="VFQF01000003">
    <property type="protein sequence ID" value="TQN44477.1"/>
    <property type="molecule type" value="Genomic_DNA"/>
</dbReference>
<evidence type="ECO:0000259" key="1">
    <source>
        <dbReference type="Pfam" id="PF01370"/>
    </source>
</evidence>
<gene>
    <name evidence="2" type="ORF">FHX52_3690</name>
</gene>
<dbReference type="RefSeq" id="WP_141823828.1">
    <property type="nucleotide sequence ID" value="NZ_BAAAQC010000010.1"/>
</dbReference>
<dbReference type="InterPro" id="IPR036291">
    <property type="entry name" value="NAD(P)-bd_dom_sf"/>
</dbReference>
<dbReference type="Pfam" id="PF01370">
    <property type="entry name" value="Epimerase"/>
    <property type="match status" value="1"/>
</dbReference>
<dbReference type="Gene3D" id="3.40.50.720">
    <property type="entry name" value="NAD(P)-binding Rossmann-like Domain"/>
    <property type="match status" value="1"/>
</dbReference>
<dbReference type="Proteomes" id="UP000320085">
    <property type="component" value="Unassembled WGS sequence"/>
</dbReference>
<protein>
    <submittedName>
        <fullName evidence="2">Nucleoside-diphosphate-sugar epimerase</fullName>
    </submittedName>
</protein>
<reference evidence="2 3" key="1">
    <citation type="submission" date="2019-06" db="EMBL/GenBank/DDBJ databases">
        <title>Sequencing the genomes of 1000 actinobacteria strains.</title>
        <authorList>
            <person name="Klenk H.-P."/>
        </authorList>
    </citation>
    <scope>NUCLEOTIDE SEQUENCE [LARGE SCALE GENOMIC DNA]</scope>
    <source>
        <strain evidence="2 3">DSM 21776</strain>
    </source>
</reference>
<dbReference type="InterPro" id="IPR001509">
    <property type="entry name" value="Epimerase_deHydtase"/>
</dbReference>
<comment type="caution">
    <text evidence="2">The sequence shown here is derived from an EMBL/GenBank/DDBJ whole genome shotgun (WGS) entry which is preliminary data.</text>
</comment>
<evidence type="ECO:0000313" key="2">
    <source>
        <dbReference type="EMBL" id="TQN44477.1"/>
    </source>
</evidence>
<dbReference type="AlphaFoldDB" id="A0A543PK78"/>
<accession>A0A543PK78</accession>
<organism evidence="2 3">
    <name type="scientific">Humibacillus xanthopallidus</name>
    <dbReference type="NCBI Taxonomy" id="412689"/>
    <lineage>
        <taxon>Bacteria</taxon>
        <taxon>Bacillati</taxon>
        <taxon>Actinomycetota</taxon>
        <taxon>Actinomycetes</taxon>
        <taxon>Micrococcales</taxon>
        <taxon>Intrasporangiaceae</taxon>
        <taxon>Humibacillus</taxon>
    </lineage>
</organism>